<name>A0A2U7UBP3_9VIRU</name>
<reference evidence="1" key="1">
    <citation type="journal article" date="2018" name="Nat. Commun.">
        <title>Diversity and evolution of the emerging Pandoraviridae family.</title>
        <authorList>
            <person name="Legendre M."/>
            <person name="Fabre E."/>
            <person name="Poirot O."/>
            <person name="Jeudy S."/>
            <person name="Lartigue A."/>
            <person name="Alempic J.M."/>
            <person name="Beucher L."/>
            <person name="Philippe N."/>
            <person name="Bertaux L."/>
            <person name="Christo-Foroux E."/>
            <person name="Labadie K."/>
            <person name="Coute Y."/>
            <person name="Abergel C."/>
            <person name="Claverie J.M."/>
        </authorList>
    </citation>
    <scope>NUCLEOTIDE SEQUENCE [LARGE SCALE GENOMIC DNA]</scope>
    <source>
        <strain evidence="1">Neocaledonia</strain>
    </source>
</reference>
<dbReference type="GeneID" id="36842577"/>
<proteinExistence type="predicted"/>
<protein>
    <submittedName>
        <fullName evidence="1">Uncharacterized protein</fullName>
    </submittedName>
</protein>
<dbReference type="EMBL" id="MG011690">
    <property type="protein sequence ID" value="AVK75864.1"/>
    <property type="molecule type" value="Genomic_DNA"/>
</dbReference>
<dbReference type="Proteomes" id="UP000249287">
    <property type="component" value="Segment"/>
</dbReference>
<dbReference type="RefSeq" id="YP_009481867.1">
    <property type="nucleotide sequence ID" value="NC_037666.1"/>
</dbReference>
<evidence type="ECO:0000313" key="1">
    <source>
        <dbReference type="EMBL" id="AVK75864.1"/>
    </source>
</evidence>
<dbReference type="KEGG" id="vg:36842577"/>
<accession>A0A2U7UBP3</accession>
<gene>
    <name evidence="1" type="ORF">pneo_cds_257</name>
</gene>
<sequence length="613" mass="63398">MQQRRRAPAVARPTFVPSGGVTALADALGRMTVGARRAPPARAAATVVPTGAEPPRAESQTVALTAAIQRPQGEQDDAVTTLLSPAANASFCPVESVEMVRERPAGLRAQGTPVSGSVVGAGVVYGRLLGAGTNARVYALERPATSADMEGDLGRIDVPLAIKIPTAALAVPGTTDSVYDFMRSLPCWDTRRQEYACPIEVETEALLSALASGLFTDGITPGTVVQARAFVCPGLAAERPLCIIQERLGIAAPGTPVGAAAGATYVSSVERLPLFLDLVEGRPMGGLAGRVRRIESAAVEICVSVLHTLAVMQAAFGLNVLDVRPANLLLKALEPGARYFRQEETAAAAGFALTWRRPTGGADGTSDEGFEEGGDGIGVTDAFVLPNRGWLVKVADMGMAAAYAVARLEPVAYGIAAGSRASTMTTVAVATERSSERQDAALRRRAGAARVTYAAARERALASGASPQVAAARAAEALSADEVRAINTFAQRLDERRTFGIQPRFVPGYDAHTLVASLADACLAWIGRVPAPIAMLRDTLGYTVAPGTIRPALGAVSTYSPRAALAALHAAARASEGPAGVYMAAYLGDARRLASPGLVVVEVPEGPVLLGAP</sequence>
<organism evidence="1">
    <name type="scientific">Pandoravirus neocaledonia</name>
    <dbReference type="NCBI Taxonomy" id="2107708"/>
    <lineage>
        <taxon>Viruses</taxon>
        <taxon>Pandoravirus</taxon>
    </lineage>
</organism>